<accession>A0A7W5DV07</accession>
<proteinExistence type="predicted"/>
<dbReference type="Proteomes" id="UP000536179">
    <property type="component" value="Unassembled WGS sequence"/>
</dbReference>
<keyword evidence="2" id="KW-1185">Reference proteome</keyword>
<protein>
    <submittedName>
        <fullName evidence="1">Prepilin-type N-terminal cleavage/methylation domain-containing protein</fullName>
    </submittedName>
</protein>
<dbReference type="EMBL" id="JACHXU010000001">
    <property type="protein sequence ID" value="MBB3204709.1"/>
    <property type="molecule type" value="Genomic_DNA"/>
</dbReference>
<dbReference type="InterPro" id="IPR012902">
    <property type="entry name" value="N_methyl_site"/>
</dbReference>
<evidence type="ECO:0000313" key="1">
    <source>
        <dbReference type="EMBL" id="MBB3204709.1"/>
    </source>
</evidence>
<evidence type="ECO:0000313" key="2">
    <source>
        <dbReference type="Proteomes" id="UP000536179"/>
    </source>
</evidence>
<dbReference type="Pfam" id="PF07963">
    <property type="entry name" value="N_methyl"/>
    <property type="match status" value="1"/>
</dbReference>
<dbReference type="NCBIfam" id="TIGR02532">
    <property type="entry name" value="IV_pilin_GFxxxE"/>
    <property type="match status" value="1"/>
</dbReference>
<dbReference type="RefSeq" id="WP_184301088.1">
    <property type="nucleotide sequence ID" value="NZ_JACHXU010000001.1"/>
</dbReference>
<dbReference type="AlphaFoldDB" id="A0A7W5DV07"/>
<dbReference type="SUPFAM" id="SSF54523">
    <property type="entry name" value="Pili subunits"/>
    <property type="match status" value="1"/>
</dbReference>
<gene>
    <name evidence="1" type="ORF">FHS27_000473</name>
</gene>
<organism evidence="1 2">
    <name type="scientific">Aporhodopirellula rubra</name>
    <dbReference type="NCBI Taxonomy" id="980271"/>
    <lineage>
        <taxon>Bacteria</taxon>
        <taxon>Pseudomonadati</taxon>
        <taxon>Planctomycetota</taxon>
        <taxon>Planctomycetia</taxon>
        <taxon>Pirellulales</taxon>
        <taxon>Pirellulaceae</taxon>
        <taxon>Aporhodopirellula</taxon>
    </lineage>
</organism>
<sequence>MIRIPMSIRSRPARSGFSLLEMLLALALLGGALGILSQVAMTGTDAAREAEHLAQARLIAQSRLAEILANSQVQSPAAIPPTPTEPMDSQSTTPFEYQVDVAPAPFDGMLAIRVTVQALDESGGPPVASYSLTRWMIDPMLGLAELEAEEEAAKEAEATQ</sequence>
<dbReference type="InterPro" id="IPR045584">
    <property type="entry name" value="Pilin-like"/>
</dbReference>
<reference evidence="1 2" key="1">
    <citation type="submission" date="2020-08" db="EMBL/GenBank/DDBJ databases">
        <title>Genomic Encyclopedia of Type Strains, Phase III (KMG-III): the genomes of soil and plant-associated and newly described type strains.</title>
        <authorList>
            <person name="Whitman W."/>
        </authorList>
    </citation>
    <scope>NUCLEOTIDE SEQUENCE [LARGE SCALE GENOMIC DNA]</scope>
    <source>
        <strain evidence="1 2">CECT 8075</strain>
    </source>
</reference>
<name>A0A7W5DV07_9BACT</name>
<comment type="caution">
    <text evidence="1">The sequence shown here is derived from an EMBL/GenBank/DDBJ whole genome shotgun (WGS) entry which is preliminary data.</text>
</comment>